<proteinExistence type="evidence at transcript level"/>
<feature type="signal peptide" evidence="1">
    <location>
        <begin position="1"/>
        <end position="16"/>
    </location>
</feature>
<evidence type="ECO:0000256" key="1">
    <source>
        <dbReference type="SAM" id="SignalP"/>
    </source>
</evidence>
<sequence length="71" mass="7644">MLLPLVLSILIGLVSTSQVSVCIMNCGQCKMMLGPYFKGPACAHSCLATFGMTSPDCNNPYSVKAYLKRII</sequence>
<dbReference type="GO" id="GO:0008255">
    <property type="term" value="F:ecdysis-triggering hormone activity"/>
    <property type="evidence" value="ECO:0007669"/>
    <property type="project" value="InterPro"/>
</dbReference>
<reference evidence="2" key="1">
    <citation type="submission" date="2016-04" db="EMBL/GenBank/DDBJ databases">
        <title>Identification of allatostatic molecules in the brown-winged green bug Plautia stali.</title>
        <authorList>
            <person name="Matsumoto K."/>
            <person name="Suetsugu Y."/>
            <person name="Tanaka Y."/>
            <person name="Kotaki T."/>
            <person name="Goto S.G."/>
            <person name="Shinoda T."/>
            <person name="Shiga S."/>
        </authorList>
    </citation>
    <scope>NUCLEOTIDE SEQUENCE</scope>
</reference>
<keyword evidence="1" id="KW-0732">Signal</keyword>
<dbReference type="GO" id="GO:0018990">
    <property type="term" value="P:ecdysis, chitin-based cuticle"/>
    <property type="evidence" value="ECO:0007669"/>
    <property type="project" value="InterPro"/>
</dbReference>
<feature type="chain" id="PRO_5009113508" evidence="1">
    <location>
        <begin position="17"/>
        <end position="71"/>
    </location>
</feature>
<accession>A0A1E1G7S9</accession>
<protein>
    <submittedName>
        <fullName evidence="2">Eclosion hormone 2</fullName>
    </submittedName>
</protein>
<dbReference type="EMBL" id="LC146502">
    <property type="protein sequence ID" value="BAV78806.1"/>
    <property type="molecule type" value="mRNA"/>
</dbReference>
<dbReference type="Pfam" id="PF04736">
    <property type="entry name" value="Eclosion"/>
    <property type="match status" value="1"/>
</dbReference>
<dbReference type="GO" id="GO:0007218">
    <property type="term" value="P:neuropeptide signaling pathway"/>
    <property type="evidence" value="ECO:0007669"/>
    <property type="project" value="InterPro"/>
</dbReference>
<name>A0A1E1G7S9_PLAST</name>
<dbReference type="AlphaFoldDB" id="A0A1E1G7S9"/>
<dbReference type="InterPro" id="IPR006825">
    <property type="entry name" value="Eclosion"/>
</dbReference>
<gene>
    <name evidence="2" type="primary">EH2</name>
</gene>
<organism evidence="2">
    <name type="scientific">Plautia stali</name>
    <name type="common">Stink bug</name>
    <dbReference type="NCBI Taxonomy" id="106108"/>
    <lineage>
        <taxon>Eukaryota</taxon>
        <taxon>Metazoa</taxon>
        <taxon>Ecdysozoa</taxon>
        <taxon>Arthropoda</taxon>
        <taxon>Hexapoda</taxon>
        <taxon>Insecta</taxon>
        <taxon>Pterygota</taxon>
        <taxon>Neoptera</taxon>
        <taxon>Paraneoptera</taxon>
        <taxon>Hemiptera</taxon>
        <taxon>Heteroptera</taxon>
        <taxon>Panheteroptera</taxon>
        <taxon>Pentatomomorpha</taxon>
        <taxon>Pentatomoidea</taxon>
        <taxon>Pentatomidae</taxon>
        <taxon>Pentatominae</taxon>
        <taxon>Plautia</taxon>
    </lineage>
</organism>
<evidence type="ECO:0000313" key="2">
    <source>
        <dbReference type="EMBL" id="BAV78806.1"/>
    </source>
</evidence>